<organism evidence="2 3">
    <name type="scientific">Pelagicoccus mobilis</name>
    <dbReference type="NCBI Taxonomy" id="415221"/>
    <lineage>
        <taxon>Bacteria</taxon>
        <taxon>Pseudomonadati</taxon>
        <taxon>Verrucomicrobiota</taxon>
        <taxon>Opitutia</taxon>
        <taxon>Puniceicoccales</taxon>
        <taxon>Pelagicoccaceae</taxon>
        <taxon>Pelagicoccus</taxon>
    </lineage>
</organism>
<keyword evidence="2" id="KW-0378">Hydrolase</keyword>
<comment type="caution">
    <text evidence="2">The sequence shown here is derived from an EMBL/GenBank/DDBJ whole genome shotgun (WGS) entry which is preliminary data.</text>
</comment>
<dbReference type="InterPro" id="IPR036514">
    <property type="entry name" value="SGNH_hydro_sf"/>
</dbReference>
<dbReference type="Pfam" id="PF13472">
    <property type="entry name" value="Lipase_GDSL_2"/>
    <property type="match status" value="1"/>
</dbReference>
<reference evidence="2" key="1">
    <citation type="submission" date="2021-01" db="EMBL/GenBank/DDBJ databases">
        <title>Modified the classification status of verrucomicrobia.</title>
        <authorList>
            <person name="Feng X."/>
        </authorList>
    </citation>
    <scope>NUCLEOTIDE SEQUENCE</scope>
    <source>
        <strain evidence="2">KCTC 13126</strain>
    </source>
</reference>
<dbReference type="GO" id="GO:0004622">
    <property type="term" value="F:phosphatidylcholine lysophospholipase activity"/>
    <property type="evidence" value="ECO:0007669"/>
    <property type="project" value="TreeGrafter"/>
</dbReference>
<evidence type="ECO:0000259" key="1">
    <source>
        <dbReference type="Pfam" id="PF13472"/>
    </source>
</evidence>
<dbReference type="RefSeq" id="WP_200354382.1">
    <property type="nucleotide sequence ID" value="NZ_JAENIL010000007.1"/>
</dbReference>
<dbReference type="AlphaFoldDB" id="A0A934RVG3"/>
<dbReference type="PANTHER" id="PTHR30383:SF5">
    <property type="entry name" value="SGNH HYDROLASE-TYPE ESTERASE DOMAIN-CONTAINING PROTEIN"/>
    <property type="match status" value="1"/>
</dbReference>
<name>A0A934RVG3_9BACT</name>
<dbReference type="CDD" id="cd01834">
    <property type="entry name" value="SGNH_hydrolase_like_2"/>
    <property type="match status" value="1"/>
</dbReference>
<gene>
    <name evidence="2" type="ORF">JIN87_04750</name>
</gene>
<dbReference type="InterPro" id="IPR051532">
    <property type="entry name" value="Ester_Hydrolysis_Enzymes"/>
</dbReference>
<evidence type="ECO:0000313" key="2">
    <source>
        <dbReference type="EMBL" id="MBK1876165.1"/>
    </source>
</evidence>
<keyword evidence="3" id="KW-1185">Reference proteome</keyword>
<dbReference type="InterPro" id="IPR013830">
    <property type="entry name" value="SGNH_hydro"/>
</dbReference>
<sequence>MPIPDNIKLLFIGDSITDCGRERRTPDSPWDIPTNLGNGYVDLLNGLIQNQHPESNVRILNRGIGGNTVRDLAQRWQRDVIHLQPDWLSIKIGINDVWRQFDSPRSPHVHVLPDEFESTYRELLELTRPKVKRLFLITPYYLHTDSLDPMRARMDEYRQHVITFASEYEATLVDSQIALDRLMKHLDPLEIAEDRVHPGTVGHMAIAQAFLSSL</sequence>
<dbReference type="Proteomes" id="UP000617628">
    <property type="component" value="Unassembled WGS sequence"/>
</dbReference>
<protein>
    <submittedName>
        <fullName evidence="2">SGNH/GDSL hydrolase family protein</fullName>
    </submittedName>
</protein>
<accession>A0A934RVG3</accession>
<dbReference type="EMBL" id="JAENIL010000007">
    <property type="protein sequence ID" value="MBK1876165.1"/>
    <property type="molecule type" value="Genomic_DNA"/>
</dbReference>
<dbReference type="Gene3D" id="3.40.50.1110">
    <property type="entry name" value="SGNH hydrolase"/>
    <property type="match status" value="1"/>
</dbReference>
<feature type="domain" description="SGNH hydrolase-type esterase" evidence="1">
    <location>
        <begin position="11"/>
        <end position="203"/>
    </location>
</feature>
<dbReference type="SUPFAM" id="SSF52266">
    <property type="entry name" value="SGNH hydrolase"/>
    <property type="match status" value="1"/>
</dbReference>
<evidence type="ECO:0000313" key="3">
    <source>
        <dbReference type="Proteomes" id="UP000617628"/>
    </source>
</evidence>
<proteinExistence type="predicted"/>
<dbReference type="PANTHER" id="PTHR30383">
    <property type="entry name" value="THIOESTERASE 1/PROTEASE 1/LYSOPHOSPHOLIPASE L1"/>
    <property type="match status" value="1"/>
</dbReference>